<gene>
    <name evidence="1" type="ORF">HMPREF0281_02113</name>
</gene>
<evidence type="ECO:0000313" key="1">
    <source>
        <dbReference type="EMBL" id="EFG80746.1"/>
    </source>
</evidence>
<keyword evidence="2" id="KW-1185">Reference proteome</keyword>
<sequence length="40" mass="4922">MQALLEDSPFKIKRKELNEQDFEDLNVRSTLPHFIHTFWF</sequence>
<name>A0ABN0ADH2_CORAM</name>
<protein>
    <submittedName>
        <fullName evidence="1">Uncharacterized protein</fullName>
    </submittedName>
</protein>
<organism evidence="1 2">
    <name type="scientific">Corynebacterium ammoniagenes DSM 20306</name>
    <dbReference type="NCBI Taxonomy" id="649754"/>
    <lineage>
        <taxon>Bacteria</taxon>
        <taxon>Bacillati</taxon>
        <taxon>Actinomycetota</taxon>
        <taxon>Actinomycetes</taxon>
        <taxon>Mycobacteriales</taxon>
        <taxon>Corynebacteriaceae</taxon>
        <taxon>Corynebacterium</taxon>
    </lineage>
</organism>
<evidence type="ECO:0000313" key="2">
    <source>
        <dbReference type="Proteomes" id="UP000006015"/>
    </source>
</evidence>
<accession>A0ABN0ADH2</accession>
<proteinExistence type="predicted"/>
<reference evidence="1 2" key="1">
    <citation type="submission" date="2010-04" db="EMBL/GenBank/DDBJ databases">
        <authorList>
            <person name="Weinstock G."/>
            <person name="Sodergren E."/>
            <person name="Clifton S."/>
            <person name="Fulton L."/>
            <person name="Fulton B."/>
            <person name="Courtney L."/>
            <person name="Fronick C."/>
            <person name="Harrison M."/>
            <person name="Strong C."/>
            <person name="Farmer C."/>
            <person name="Delahaunty K."/>
            <person name="Markovic C."/>
            <person name="Hall O."/>
            <person name="Minx P."/>
            <person name="Tomlinson C."/>
            <person name="Mitreva M."/>
            <person name="Hou S."/>
            <person name="Wollam A."/>
            <person name="Pepin K.H."/>
            <person name="Johnson M."/>
            <person name="Bhonagiri V."/>
            <person name="Zhang X."/>
            <person name="Suruliraj S."/>
            <person name="Warren W."/>
            <person name="Chinwalla A."/>
            <person name="Mardis E.R."/>
            <person name="Wilson R.K."/>
        </authorList>
    </citation>
    <scope>NUCLEOTIDE SEQUENCE [LARGE SCALE GENOMIC DNA]</scope>
    <source>
        <strain evidence="1 2">DSM 20306</strain>
    </source>
</reference>
<dbReference type="Proteomes" id="UP000006015">
    <property type="component" value="Unassembled WGS sequence"/>
</dbReference>
<comment type="caution">
    <text evidence="1">The sequence shown here is derived from an EMBL/GenBank/DDBJ whole genome shotgun (WGS) entry which is preliminary data.</text>
</comment>
<dbReference type="EMBL" id="ADNS01000027">
    <property type="protein sequence ID" value="EFG80746.1"/>
    <property type="molecule type" value="Genomic_DNA"/>
</dbReference>